<feature type="region of interest" description="Disordered" evidence="1">
    <location>
        <begin position="454"/>
        <end position="478"/>
    </location>
</feature>
<dbReference type="Proteomes" id="UP001050691">
    <property type="component" value="Unassembled WGS sequence"/>
</dbReference>
<evidence type="ECO:0000256" key="3">
    <source>
        <dbReference type="SAM" id="SignalP"/>
    </source>
</evidence>
<feature type="chain" id="PRO_5043831453" evidence="3">
    <location>
        <begin position="23"/>
        <end position="512"/>
    </location>
</feature>
<accession>A0AAV5AP63</accession>
<protein>
    <submittedName>
        <fullName evidence="4">Uncharacterized protein</fullName>
    </submittedName>
</protein>
<keyword evidence="2" id="KW-1133">Transmembrane helix</keyword>
<dbReference type="AlphaFoldDB" id="A0AAV5AP63"/>
<proteinExistence type="predicted"/>
<evidence type="ECO:0000256" key="2">
    <source>
        <dbReference type="SAM" id="Phobius"/>
    </source>
</evidence>
<keyword evidence="5" id="KW-1185">Reference proteome</keyword>
<keyword evidence="3" id="KW-0732">Signal</keyword>
<organism evidence="4 5">
    <name type="scientific">Clathrus columnatus</name>
    <dbReference type="NCBI Taxonomy" id="1419009"/>
    <lineage>
        <taxon>Eukaryota</taxon>
        <taxon>Fungi</taxon>
        <taxon>Dikarya</taxon>
        <taxon>Basidiomycota</taxon>
        <taxon>Agaricomycotina</taxon>
        <taxon>Agaricomycetes</taxon>
        <taxon>Phallomycetidae</taxon>
        <taxon>Phallales</taxon>
        <taxon>Clathraceae</taxon>
        <taxon>Clathrus</taxon>
    </lineage>
</organism>
<keyword evidence="2" id="KW-0472">Membrane</keyword>
<keyword evidence="2" id="KW-0812">Transmembrane</keyword>
<evidence type="ECO:0000256" key="1">
    <source>
        <dbReference type="SAM" id="MobiDB-lite"/>
    </source>
</evidence>
<comment type="caution">
    <text evidence="4">The sequence shown here is derived from an EMBL/GenBank/DDBJ whole genome shotgun (WGS) entry which is preliminary data.</text>
</comment>
<dbReference type="EMBL" id="BPWL01000011">
    <property type="protein sequence ID" value="GJJ15288.1"/>
    <property type="molecule type" value="Genomic_DNA"/>
</dbReference>
<reference evidence="4" key="1">
    <citation type="submission" date="2021-10" db="EMBL/GenBank/DDBJ databases">
        <title>De novo Genome Assembly of Clathrus columnatus (Basidiomycota, Fungi) Using Illumina and Nanopore Sequence Data.</title>
        <authorList>
            <person name="Ogiso-Tanaka E."/>
            <person name="Itagaki H."/>
            <person name="Hosoya T."/>
            <person name="Hosaka K."/>
        </authorList>
    </citation>
    <scope>NUCLEOTIDE SEQUENCE</scope>
    <source>
        <strain evidence="4">MO-923</strain>
    </source>
</reference>
<evidence type="ECO:0000313" key="4">
    <source>
        <dbReference type="EMBL" id="GJJ15288.1"/>
    </source>
</evidence>
<feature type="region of interest" description="Disordered" evidence="1">
    <location>
        <begin position="148"/>
        <end position="224"/>
    </location>
</feature>
<gene>
    <name evidence="4" type="ORF">Clacol_009564</name>
</gene>
<evidence type="ECO:0000313" key="5">
    <source>
        <dbReference type="Proteomes" id="UP001050691"/>
    </source>
</evidence>
<feature type="transmembrane region" description="Helical" evidence="2">
    <location>
        <begin position="492"/>
        <end position="511"/>
    </location>
</feature>
<name>A0AAV5AP63_9AGAM</name>
<feature type="signal peptide" evidence="3">
    <location>
        <begin position="1"/>
        <end position="22"/>
    </location>
</feature>
<sequence>MFNSKSTLLAQSVLLFASYASCQGDAAPNGTLYIPGISQLASVIGTPAGAVVASQVTVEGASTVFEIVDALPTAVVPDPLTGAHLSADAEGDGLGDIDINCSIAGDESSCQLSAAAAGVAFTSSFTEPTNGVPVVAINFASASSSASGSESGSSASGSSPTAGSSSSASAPTTAPTAASGVSTTPSASVSVTSSAASSNSGSSSSSSASSTAPAPSTSTTQPSSAMSVHVSMGTMLFGLIVAFSLASLPDEYSLLPRNHVHLQIKHSCANAPPIFQLTQIDEQWVSHTDVSCQGDTTPNGTLYIPGISQLANVIGTTAGAVIASQVTVENASTVYQIVDALPTAVLPDPLTATLVISPTGAHLSADAEGDDLGDIDINCLIAGGRSSCQLSEAEGGVSITSFFTEPPSGIPVVAVNFVPASGLSESSASSSSPTSPTPSNVTFTIVTGISTTISSGSVTSSTPNSNSGSSSASSTASAPAASTTQPSFATSVHVSMGFVFCGLVIALLVTCL</sequence>